<name>A0AAV7J528_COTGL</name>
<gene>
    <name evidence="2" type="ORF">KQX54_014851</name>
</gene>
<sequence>MDKKLFALVQWIGGEYRDTYTPGVPVEWIFDFDPKKFETEDDESYVIEWRDGKQPKKGWKCYDAKVLQLSNNIKSLKNQIAILEGEISPLRPVKMLKSLKQDIKNKKLIKSSSSKKRNLESEFDEPPSVSGLSAKGKKQKTSIRTVDRTITTDPEQAHTSDYQNPKNHTAKSNDSTTDDNNLLSDLEDSGSENEGSATEKSNASGSENESESVSSNSWRKGIMSSSEYSFSKVKPLQTRYDEEL</sequence>
<accession>A0AAV7J528</accession>
<evidence type="ECO:0000256" key="1">
    <source>
        <dbReference type="SAM" id="MobiDB-lite"/>
    </source>
</evidence>
<dbReference type="EMBL" id="JAHXZJ010000001">
    <property type="protein sequence ID" value="KAH0567841.1"/>
    <property type="molecule type" value="Genomic_DNA"/>
</dbReference>
<dbReference type="Proteomes" id="UP000826195">
    <property type="component" value="Unassembled WGS sequence"/>
</dbReference>
<proteinExistence type="predicted"/>
<keyword evidence="3" id="KW-1185">Reference proteome</keyword>
<feature type="compositionally biased region" description="Polar residues" evidence="1">
    <location>
        <begin position="142"/>
        <end position="167"/>
    </location>
</feature>
<feature type="compositionally biased region" description="Low complexity" evidence="1">
    <location>
        <begin position="192"/>
        <end position="217"/>
    </location>
</feature>
<reference evidence="2 3" key="1">
    <citation type="journal article" date="2021" name="J. Hered.">
        <title>A chromosome-level genome assembly of the parasitoid wasp, Cotesia glomerata (Hymenoptera: Braconidae).</title>
        <authorList>
            <person name="Pinto B.J."/>
            <person name="Weis J.J."/>
            <person name="Gamble T."/>
            <person name="Ode P.J."/>
            <person name="Paul R."/>
            <person name="Zaspel J.M."/>
        </authorList>
    </citation>
    <scope>NUCLEOTIDE SEQUENCE [LARGE SCALE GENOMIC DNA]</scope>
    <source>
        <strain evidence="2">CgM1</strain>
    </source>
</reference>
<dbReference type="AlphaFoldDB" id="A0AAV7J528"/>
<feature type="compositionally biased region" description="Low complexity" evidence="1">
    <location>
        <begin position="172"/>
        <end position="184"/>
    </location>
</feature>
<organism evidence="2 3">
    <name type="scientific">Cotesia glomerata</name>
    <name type="common">Lepidopteran parasitic wasp</name>
    <name type="synonym">Apanteles glomeratus</name>
    <dbReference type="NCBI Taxonomy" id="32391"/>
    <lineage>
        <taxon>Eukaryota</taxon>
        <taxon>Metazoa</taxon>
        <taxon>Ecdysozoa</taxon>
        <taxon>Arthropoda</taxon>
        <taxon>Hexapoda</taxon>
        <taxon>Insecta</taxon>
        <taxon>Pterygota</taxon>
        <taxon>Neoptera</taxon>
        <taxon>Endopterygota</taxon>
        <taxon>Hymenoptera</taxon>
        <taxon>Apocrita</taxon>
        <taxon>Ichneumonoidea</taxon>
        <taxon>Braconidae</taxon>
        <taxon>Microgastrinae</taxon>
        <taxon>Cotesia</taxon>
    </lineage>
</organism>
<feature type="region of interest" description="Disordered" evidence="1">
    <location>
        <begin position="110"/>
        <end position="244"/>
    </location>
</feature>
<evidence type="ECO:0000313" key="2">
    <source>
        <dbReference type="EMBL" id="KAH0567841.1"/>
    </source>
</evidence>
<evidence type="ECO:0000313" key="3">
    <source>
        <dbReference type="Proteomes" id="UP000826195"/>
    </source>
</evidence>
<protein>
    <submittedName>
        <fullName evidence="2">Uncharacterized protein</fullName>
    </submittedName>
</protein>
<comment type="caution">
    <text evidence="2">The sequence shown here is derived from an EMBL/GenBank/DDBJ whole genome shotgun (WGS) entry which is preliminary data.</text>
</comment>